<sequence length="92" mass="10090">MDIALIALIVVGGAAVTATLVALVRQRAPRVATDPSRLALLRDRFADQEEQRHHAELVARVAAESDARDVTIAPQRRDPRDPTPERIWAGAF</sequence>
<evidence type="ECO:0000256" key="1">
    <source>
        <dbReference type="SAM" id="MobiDB-lite"/>
    </source>
</evidence>
<feature type="transmembrane region" description="Helical" evidence="2">
    <location>
        <begin position="6"/>
        <end position="24"/>
    </location>
</feature>
<comment type="caution">
    <text evidence="3">The sequence shown here is derived from an EMBL/GenBank/DDBJ whole genome shotgun (WGS) entry which is preliminary data.</text>
</comment>
<accession>A0AA94HL64</accession>
<evidence type="ECO:0000313" key="3">
    <source>
        <dbReference type="EMBL" id="SFS04001.1"/>
    </source>
</evidence>
<dbReference type="AlphaFoldDB" id="A0AA94HL64"/>
<evidence type="ECO:0000256" key="2">
    <source>
        <dbReference type="SAM" id="Phobius"/>
    </source>
</evidence>
<dbReference type="RefSeq" id="WP_092916056.1">
    <property type="nucleotide sequence ID" value="NZ_FOZN01000001.1"/>
</dbReference>
<evidence type="ECO:0000313" key="4">
    <source>
        <dbReference type="Proteomes" id="UP000198506"/>
    </source>
</evidence>
<keyword evidence="2" id="KW-0812">Transmembrane</keyword>
<name>A0AA94HL64_9MICO</name>
<reference evidence="3 4" key="1">
    <citation type="submission" date="2016-10" db="EMBL/GenBank/DDBJ databases">
        <authorList>
            <person name="Varghese N."/>
            <person name="Submissions S."/>
        </authorList>
    </citation>
    <scope>NUCLEOTIDE SEQUENCE [LARGE SCALE GENOMIC DNA]</scope>
    <source>
        <strain evidence="3 4">IAM 15147</strain>
    </source>
</reference>
<feature type="region of interest" description="Disordered" evidence="1">
    <location>
        <begin position="72"/>
        <end position="92"/>
    </location>
</feature>
<keyword evidence="4" id="KW-1185">Reference proteome</keyword>
<protein>
    <submittedName>
        <fullName evidence="3">Uncharacterized protein</fullName>
    </submittedName>
</protein>
<proteinExistence type="predicted"/>
<feature type="compositionally biased region" description="Basic and acidic residues" evidence="1">
    <location>
        <begin position="72"/>
        <end position="84"/>
    </location>
</feature>
<gene>
    <name evidence="3" type="ORF">SAMN04487783_0816</name>
</gene>
<dbReference type="Proteomes" id="UP000198506">
    <property type="component" value="Unassembled WGS sequence"/>
</dbReference>
<keyword evidence="2" id="KW-1133">Transmembrane helix</keyword>
<organism evidence="3 4">
    <name type="scientific">Agrococcus baldri</name>
    <dbReference type="NCBI Taxonomy" id="153730"/>
    <lineage>
        <taxon>Bacteria</taxon>
        <taxon>Bacillati</taxon>
        <taxon>Actinomycetota</taxon>
        <taxon>Actinomycetes</taxon>
        <taxon>Micrococcales</taxon>
        <taxon>Microbacteriaceae</taxon>
        <taxon>Agrococcus</taxon>
    </lineage>
</organism>
<keyword evidence="2" id="KW-0472">Membrane</keyword>
<dbReference type="EMBL" id="FOZN01000001">
    <property type="protein sequence ID" value="SFS04001.1"/>
    <property type="molecule type" value="Genomic_DNA"/>
</dbReference>